<dbReference type="RefSeq" id="XP_062772285.1">
    <property type="nucleotide sequence ID" value="XM_062916234.1"/>
</dbReference>
<dbReference type="KEGG" id="cdet:87936578"/>
<dbReference type="GeneID" id="87936578"/>
<gene>
    <name evidence="2" type="ORF">CDEST_00075</name>
</gene>
<sequence>MLSPQYRGMVPIIGKSINAKPATSPLANYGRFGTHGGRHGGRPGPVPDPWPTLLSDNDYSRPLLCMSRTVGSPKCMQGHHGSATQIHPGRGVSA</sequence>
<name>A0AAX4HW15_9PEZI</name>
<proteinExistence type="predicted"/>
<organism evidence="2 3">
    <name type="scientific">Colletotrichum destructivum</name>
    <dbReference type="NCBI Taxonomy" id="34406"/>
    <lineage>
        <taxon>Eukaryota</taxon>
        <taxon>Fungi</taxon>
        <taxon>Dikarya</taxon>
        <taxon>Ascomycota</taxon>
        <taxon>Pezizomycotina</taxon>
        <taxon>Sordariomycetes</taxon>
        <taxon>Hypocreomycetidae</taxon>
        <taxon>Glomerellales</taxon>
        <taxon>Glomerellaceae</taxon>
        <taxon>Colletotrichum</taxon>
        <taxon>Colletotrichum destructivum species complex</taxon>
    </lineage>
</organism>
<evidence type="ECO:0000313" key="3">
    <source>
        <dbReference type="Proteomes" id="UP001322277"/>
    </source>
</evidence>
<feature type="region of interest" description="Disordered" evidence="1">
    <location>
        <begin position="28"/>
        <end position="53"/>
    </location>
</feature>
<evidence type="ECO:0000256" key="1">
    <source>
        <dbReference type="SAM" id="MobiDB-lite"/>
    </source>
</evidence>
<feature type="region of interest" description="Disordered" evidence="1">
    <location>
        <begin position="74"/>
        <end position="94"/>
    </location>
</feature>
<accession>A0AAX4HW15</accession>
<protein>
    <submittedName>
        <fullName evidence="2">Uncharacterized protein</fullName>
    </submittedName>
</protein>
<keyword evidence="3" id="KW-1185">Reference proteome</keyword>
<dbReference type="Proteomes" id="UP001322277">
    <property type="component" value="Chromosome 1"/>
</dbReference>
<dbReference type="EMBL" id="CP137305">
    <property type="protein sequence ID" value="WQF75061.1"/>
    <property type="molecule type" value="Genomic_DNA"/>
</dbReference>
<reference evidence="3" key="1">
    <citation type="journal article" date="2023" name="bioRxiv">
        <title>Complete genome of the Medicago anthracnose fungus, Colletotrichum destructivum, reveals a mini-chromosome-like region within a core chromosome.</title>
        <authorList>
            <person name="Lapalu N."/>
            <person name="Simon A."/>
            <person name="Lu A."/>
            <person name="Plaumann P.-L."/>
            <person name="Amselem J."/>
            <person name="Pigne S."/>
            <person name="Auger A."/>
            <person name="Koch C."/>
            <person name="Dallery J.-F."/>
            <person name="O'Connell R.J."/>
        </authorList>
    </citation>
    <scope>NUCLEOTIDE SEQUENCE [LARGE SCALE GENOMIC DNA]</scope>
    <source>
        <strain evidence="3">CBS 520.97</strain>
    </source>
</reference>
<dbReference type="AlphaFoldDB" id="A0AAX4HW15"/>
<evidence type="ECO:0000313" key="2">
    <source>
        <dbReference type="EMBL" id="WQF75061.1"/>
    </source>
</evidence>